<accession>A0A291QKL6</accession>
<dbReference type="GO" id="GO:0051536">
    <property type="term" value="F:iron-sulfur cluster binding"/>
    <property type="evidence" value="ECO:0007669"/>
    <property type="project" value="UniProtKB-KW"/>
</dbReference>
<dbReference type="Pfam" id="PF04055">
    <property type="entry name" value="Radical_SAM"/>
    <property type="match status" value="1"/>
</dbReference>
<evidence type="ECO:0000256" key="3">
    <source>
        <dbReference type="ARBA" id="ARBA00023004"/>
    </source>
</evidence>
<evidence type="ECO:0000256" key="1">
    <source>
        <dbReference type="ARBA" id="ARBA00022691"/>
    </source>
</evidence>
<name>A0A291QKL6_9ACTN</name>
<gene>
    <name evidence="6" type="ORF">KY5_6985</name>
</gene>
<dbReference type="SFLD" id="SFLDS00029">
    <property type="entry name" value="Radical_SAM"/>
    <property type="match status" value="1"/>
</dbReference>
<dbReference type="InterPro" id="IPR013785">
    <property type="entry name" value="Aldolase_TIM"/>
</dbReference>
<organism evidence="6 7">
    <name type="scientific">Streptomyces formicae</name>
    <dbReference type="NCBI Taxonomy" id="1616117"/>
    <lineage>
        <taxon>Bacteria</taxon>
        <taxon>Bacillati</taxon>
        <taxon>Actinomycetota</taxon>
        <taxon>Actinomycetes</taxon>
        <taxon>Kitasatosporales</taxon>
        <taxon>Streptomycetaceae</taxon>
        <taxon>Streptomyces</taxon>
    </lineage>
</organism>
<evidence type="ECO:0000256" key="4">
    <source>
        <dbReference type="ARBA" id="ARBA00023014"/>
    </source>
</evidence>
<keyword evidence="7" id="KW-1185">Reference proteome</keyword>
<dbReference type="GO" id="GO:0003824">
    <property type="term" value="F:catalytic activity"/>
    <property type="evidence" value="ECO:0007669"/>
    <property type="project" value="InterPro"/>
</dbReference>
<keyword evidence="4" id="KW-0411">Iron-sulfur</keyword>
<dbReference type="EMBL" id="CP022685">
    <property type="protein sequence ID" value="ATL32003.1"/>
    <property type="molecule type" value="Genomic_DNA"/>
</dbReference>
<evidence type="ECO:0000259" key="5">
    <source>
        <dbReference type="Pfam" id="PF04055"/>
    </source>
</evidence>
<dbReference type="CDD" id="cd01335">
    <property type="entry name" value="Radical_SAM"/>
    <property type="match status" value="1"/>
</dbReference>
<evidence type="ECO:0000313" key="7">
    <source>
        <dbReference type="Proteomes" id="UP000221011"/>
    </source>
</evidence>
<dbReference type="RefSeq" id="WP_098246027.1">
    <property type="nucleotide sequence ID" value="NZ_CP022685.1"/>
</dbReference>
<dbReference type="GO" id="GO:0046872">
    <property type="term" value="F:metal ion binding"/>
    <property type="evidence" value="ECO:0007669"/>
    <property type="project" value="UniProtKB-KW"/>
</dbReference>
<keyword evidence="1" id="KW-0949">S-adenosyl-L-methionine</keyword>
<dbReference type="InterPro" id="IPR007197">
    <property type="entry name" value="rSAM"/>
</dbReference>
<feature type="domain" description="Radical SAM core" evidence="5">
    <location>
        <begin position="20"/>
        <end position="160"/>
    </location>
</feature>
<keyword evidence="3" id="KW-0408">Iron</keyword>
<evidence type="ECO:0000256" key="2">
    <source>
        <dbReference type="ARBA" id="ARBA00022723"/>
    </source>
</evidence>
<proteinExistence type="predicted"/>
<sequence length="381" mass="39270">MHLVELLAARSRPAAALLMTLTRRCPLSCAHCSTASTADAEQLDAALLTGFAATFTPDDRPDFLLLTGGEPLLRPRLVQDLARLARAAGTRTQLLTGMFFARDARRGGIAPGIAAALAAVDHVAASLDVFHEAQVPRARILGVLRDLLDAGKDVSVQVTGLGPDDPYLADVTDDVRRTFDDRVPVLVAGVRAAGRAAQWLSASRVADAPPAAGRGRIAAAPCAMAAWPVVAFDGTVVACCNQNVVDGRAGSAQGGTGGFPGHLRLGHVADDGWPAVRRALVERPLLRGIRAFGPQYLADALAPGADSGRGCAGYCGTCVSALAAPGASAAADAFMARAGTRVLEGEINRLVQERGADGFLARHAVAAYRDLAVLGAPAGRA</sequence>
<dbReference type="KEGG" id="sfk:KY5_6985"/>
<dbReference type="SUPFAM" id="SSF102114">
    <property type="entry name" value="Radical SAM enzymes"/>
    <property type="match status" value="1"/>
</dbReference>
<keyword evidence="2" id="KW-0479">Metal-binding</keyword>
<dbReference type="Gene3D" id="3.20.20.70">
    <property type="entry name" value="Aldolase class I"/>
    <property type="match status" value="1"/>
</dbReference>
<protein>
    <recommendedName>
        <fullName evidence="5">Radical SAM core domain-containing protein</fullName>
    </recommendedName>
</protein>
<evidence type="ECO:0000313" key="6">
    <source>
        <dbReference type="EMBL" id="ATL32003.1"/>
    </source>
</evidence>
<dbReference type="Proteomes" id="UP000221011">
    <property type="component" value="Chromosome"/>
</dbReference>
<dbReference type="AlphaFoldDB" id="A0A291QKL6"/>
<dbReference type="InterPro" id="IPR058240">
    <property type="entry name" value="rSAM_sf"/>
</dbReference>
<reference evidence="6 7" key="1">
    <citation type="submission" date="2017-08" db="EMBL/GenBank/DDBJ databases">
        <title>Complete Genome Sequence of Streptomyces formicae KY5, the formicamycin producer.</title>
        <authorList>
            <person name="Holmes N.A."/>
            <person name="Devine R."/>
            <person name="Qin Z."/>
            <person name="Seipke R.F."/>
            <person name="Wilkinson B."/>
            <person name="Hutchings M.I."/>
        </authorList>
    </citation>
    <scope>NUCLEOTIDE SEQUENCE [LARGE SCALE GENOMIC DNA]</scope>
    <source>
        <strain evidence="6 7">KY5</strain>
    </source>
</reference>